<organism evidence="3 4">
    <name type="scientific">Ideonella oryzae</name>
    <dbReference type="NCBI Taxonomy" id="2937441"/>
    <lineage>
        <taxon>Bacteria</taxon>
        <taxon>Pseudomonadati</taxon>
        <taxon>Pseudomonadota</taxon>
        <taxon>Betaproteobacteria</taxon>
        <taxon>Burkholderiales</taxon>
        <taxon>Sphaerotilaceae</taxon>
        <taxon>Ideonella</taxon>
    </lineage>
</organism>
<dbReference type="InterPro" id="IPR044087">
    <property type="entry name" value="NahD-like"/>
</dbReference>
<comment type="caution">
    <text evidence="3">The sequence shown here is derived from an EMBL/GenBank/DDBJ whole genome shotgun (WGS) entry which is preliminary data.</text>
</comment>
<dbReference type="GO" id="GO:0016853">
    <property type="term" value="F:isomerase activity"/>
    <property type="evidence" value="ECO:0007669"/>
    <property type="project" value="UniProtKB-KW"/>
</dbReference>
<evidence type="ECO:0000313" key="3">
    <source>
        <dbReference type="EMBL" id="MCO5977432.1"/>
    </source>
</evidence>
<reference evidence="3 4" key="1">
    <citation type="submission" date="2022-06" db="EMBL/GenBank/DDBJ databases">
        <title>Ideonella sp. NS12-5 Genome sequencing and assembly.</title>
        <authorList>
            <person name="Jung Y."/>
        </authorList>
    </citation>
    <scope>NUCLEOTIDE SEQUENCE [LARGE SCALE GENOMIC DNA]</scope>
    <source>
        <strain evidence="3 4">NS12-5</strain>
    </source>
</reference>
<accession>A0ABT1BMH8</accession>
<dbReference type="PANTHER" id="PTHR42943:SF2">
    <property type="entry name" value="GLUTATHIONE S-TRANSFERASE KAPPA 1"/>
    <property type="match status" value="1"/>
</dbReference>
<dbReference type="SUPFAM" id="SSF52833">
    <property type="entry name" value="Thioredoxin-like"/>
    <property type="match status" value="1"/>
</dbReference>
<name>A0ABT1BMH8_9BURK</name>
<dbReference type="InterPro" id="IPR014440">
    <property type="entry name" value="HCCAis_GSTk"/>
</dbReference>
<proteinExistence type="inferred from homology"/>
<comment type="catalytic activity">
    <reaction evidence="1">
        <text>2-hydroxychromene-2-carboxylate = (3E)-4-(2-hydroxyphenyl)-2-oxobut-3-enoate</text>
        <dbReference type="Rhea" id="RHEA:27401"/>
        <dbReference type="ChEBI" id="CHEBI:59350"/>
        <dbReference type="ChEBI" id="CHEBI:59353"/>
        <dbReference type="EC" id="5.99.1.4"/>
    </reaction>
</comment>
<dbReference type="PIRSF" id="PIRSF006386">
    <property type="entry name" value="HCCAis_GSTk"/>
    <property type="match status" value="1"/>
</dbReference>
<dbReference type="PANTHER" id="PTHR42943">
    <property type="entry name" value="GLUTATHIONE S-TRANSFERASE KAPPA"/>
    <property type="match status" value="1"/>
</dbReference>
<dbReference type="Proteomes" id="UP001204851">
    <property type="component" value="Unassembled WGS sequence"/>
</dbReference>
<dbReference type="EMBL" id="JAMXMC010000006">
    <property type="protein sequence ID" value="MCO5977432.1"/>
    <property type="molecule type" value="Genomic_DNA"/>
</dbReference>
<gene>
    <name evidence="3" type="ORF">M0L44_11990</name>
</gene>
<dbReference type="InterPro" id="IPR036249">
    <property type="entry name" value="Thioredoxin-like_sf"/>
</dbReference>
<feature type="domain" description="DSBA-like thioredoxin" evidence="2">
    <location>
        <begin position="9"/>
        <end position="197"/>
    </location>
</feature>
<dbReference type="InterPro" id="IPR051924">
    <property type="entry name" value="GST_Kappa/NadH"/>
</dbReference>
<evidence type="ECO:0000256" key="1">
    <source>
        <dbReference type="PIRNR" id="PIRNR006386"/>
    </source>
</evidence>
<dbReference type="Pfam" id="PF01323">
    <property type="entry name" value="DSBA"/>
    <property type="match status" value="1"/>
</dbReference>
<keyword evidence="4" id="KW-1185">Reference proteome</keyword>
<dbReference type="Gene3D" id="3.40.30.10">
    <property type="entry name" value="Glutaredoxin"/>
    <property type="match status" value="1"/>
</dbReference>
<sequence length="205" mass="23205">MNTESRTPIDFYFDFSSPYSYIANEWIDALAARHGRVVRRRAILLGVAFQAAELKSPVSHPIKRDYALRDFARSARFEGLPYRMPSTFPIPTQNAARVFWWLQETQGAEAAAAWTRSAFRAFFTRDIVLSDPAALKALLVESGVDAEAAEAAWNDPVWKDRLRQANEQAIAAGVFGAPFFVIDGEPFWGNDRKLQMERWLGQGPY</sequence>
<dbReference type="CDD" id="cd03022">
    <property type="entry name" value="DsbA_HCCA_Iso"/>
    <property type="match status" value="1"/>
</dbReference>
<keyword evidence="1 3" id="KW-0413">Isomerase</keyword>
<evidence type="ECO:0000313" key="4">
    <source>
        <dbReference type="Proteomes" id="UP001204851"/>
    </source>
</evidence>
<evidence type="ECO:0000259" key="2">
    <source>
        <dbReference type="Pfam" id="PF01323"/>
    </source>
</evidence>
<dbReference type="EC" id="5.99.1.4" evidence="1"/>
<comment type="similarity">
    <text evidence="1">Belongs to the GST superfamily. NadH family.</text>
</comment>
<dbReference type="InterPro" id="IPR001853">
    <property type="entry name" value="DSBA-like_thioredoxin_dom"/>
</dbReference>
<protein>
    <recommendedName>
        <fullName evidence="1">2-hydroxychromene-2-carboxylate isomerase</fullName>
        <ecNumber evidence="1">5.99.1.4</ecNumber>
    </recommendedName>
</protein>
<dbReference type="RefSeq" id="WP_252769931.1">
    <property type="nucleotide sequence ID" value="NZ_JAMXMC010000006.1"/>
</dbReference>